<dbReference type="InterPro" id="IPR035983">
    <property type="entry name" value="Hect_E3_ubiquitin_ligase"/>
</dbReference>
<organism evidence="8 9">
    <name type="scientific">Thraustotheca clavata</name>
    <dbReference type="NCBI Taxonomy" id="74557"/>
    <lineage>
        <taxon>Eukaryota</taxon>
        <taxon>Sar</taxon>
        <taxon>Stramenopiles</taxon>
        <taxon>Oomycota</taxon>
        <taxon>Saprolegniomycetes</taxon>
        <taxon>Saprolegniales</taxon>
        <taxon>Achlyaceae</taxon>
        <taxon>Thraustotheca</taxon>
    </lineage>
</organism>
<dbReference type="Proteomes" id="UP000243217">
    <property type="component" value="Unassembled WGS sequence"/>
</dbReference>
<accession>A0A1V9Z3I6</accession>
<dbReference type="Gene3D" id="3.30.2410.10">
    <property type="entry name" value="Hect, E3 ligase catalytic domain"/>
    <property type="match status" value="1"/>
</dbReference>
<dbReference type="AlphaFoldDB" id="A0A1V9Z3I6"/>
<dbReference type="EC" id="2.3.2.26" evidence="3"/>
<feature type="domain" description="HECT" evidence="7">
    <location>
        <begin position="1"/>
        <end position="331"/>
    </location>
</feature>
<evidence type="ECO:0000256" key="5">
    <source>
        <dbReference type="ARBA" id="ARBA00022786"/>
    </source>
</evidence>
<dbReference type="Gene3D" id="3.30.2160.10">
    <property type="entry name" value="Hect, E3 ligase catalytic domain"/>
    <property type="match status" value="1"/>
</dbReference>
<evidence type="ECO:0000256" key="1">
    <source>
        <dbReference type="ARBA" id="ARBA00000885"/>
    </source>
</evidence>
<dbReference type="GO" id="GO:0016874">
    <property type="term" value="F:ligase activity"/>
    <property type="evidence" value="ECO:0007669"/>
    <property type="project" value="UniProtKB-KW"/>
</dbReference>
<evidence type="ECO:0000259" key="7">
    <source>
        <dbReference type="PROSITE" id="PS50237"/>
    </source>
</evidence>
<protein>
    <recommendedName>
        <fullName evidence="3">HECT-type E3 ubiquitin transferase</fullName>
        <ecNumber evidence="3">2.3.2.26</ecNumber>
    </recommendedName>
</protein>
<dbReference type="PROSITE" id="PS50237">
    <property type="entry name" value="HECT"/>
    <property type="match status" value="1"/>
</dbReference>
<dbReference type="FunFam" id="3.30.2160.10:FF:000001">
    <property type="entry name" value="E3 ubiquitin-protein ligase NEDD4-like"/>
    <property type="match status" value="1"/>
</dbReference>
<dbReference type="EMBL" id="JNBS01002321">
    <property type="protein sequence ID" value="OQR92511.1"/>
    <property type="molecule type" value="Genomic_DNA"/>
</dbReference>
<reference evidence="8 9" key="1">
    <citation type="journal article" date="2014" name="Genome Biol. Evol.">
        <title>The secreted proteins of Achlya hypogyna and Thraustotheca clavata identify the ancestral oomycete secretome and reveal gene acquisitions by horizontal gene transfer.</title>
        <authorList>
            <person name="Misner I."/>
            <person name="Blouin N."/>
            <person name="Leonard G."/>
            <person name="Richards T.A."/>
            <person name="Lane C.E."/>
        </authorList>
    </citation>
    <scope>NUCLEOTIDE SEQUENCE [LARGE SCALE GENOMIC DNA]</scope>
    <source>
        <strain evidence="8 9">ATCC 34112</strain>
    </source>
</reference>
<dbReference type="Gene3D" id="3.90.1750.10">
    <property type="entry name" value="Hect, E3 ligase catalytic domains"/>
    <property type="match status" value="1"/>
</dbReference>
<dbReference type="FunFam" id="3.30.2410.10:FF:000009">
    <property type="entry name" value="Probable E3 ubiquitin-protein ligase HECTD2"/>
    <property type="match status" value="1"/>
</dbReference>
<dbReference type="GO" id="GO:0006511">
    <property type="term" value="P:ubiquitin-dependent protein catabolic process"/>
    <property type="evidence" value="ECO:0007669"/>
    <property type="project" value="TreeGrafter"/>
</dbReference>
<dbReference type="InterPro" id="IPR000569">
    <property type="entry name" value="HECT_dom"/>
</dbReference>
<name>A0A1V9Z3I6_9STRA</name>
<keyword evidence="5 6" id="KW-0833">Ubl conjugation pathway</keyword>
<evidence type="ECO:0000313" key="8">
    <source>
        <dbReference type="EMBL" id="OQR92511.1"/>
    </source>
</evidence>
<dbReference type="PANTHER" id="PTHR11254:SF440">
    <property type="entry name" value="E3 UBIQUITIN-PROTEIN LIGASE NEDD-4"/>
    <property type="match status" value="1"/>
</dbReference>
<keyword evidence="4" id="KW-0808">Transferase</keyword>
<evidence type="ECO:0000256" key="3">
    <source>
        <dbReference type="ARBA" id="ARBA00012485"/>
    </source>
</evidence>
<comment type="pathway">
    <text evidence="2">Protein modification; protein ubiquitination.</text>
</comment>
<dbReference type="PANTHER" id="PTHR11254">
    <property type="entry name" value="HECT DOMAIN UBIQUITIN-PROTEIN LIGASE"/>
    <property type="match status" value="1"/>
</dbReference>
<dbReference type="InterPro" id="IPR050409">
    <property type="entry name" value="E3_ubiq-protein_ligase"/>
</dbReference>
<proteinExistence type="predicted"/>
<sequence length="331" mass="37589">FVGESGLDAGAIQREWYVLVAQALMAEESGMFKITNRDDSTYFINPNCCALMSHMTIPYLDAFKAAGRFIGRALLDGQTLPLHLSPVLFKALLGIPYTLDDIECLDPTLYKSFRYLLENNHVENLTLTFSVTHEYEDGKVVEIDLVPHGADILVTDTNKHAYIERMVHYLLFERIEEPLHAMIRGFYDIIPPELVVVFDHKEFELILCGQSEIDVDDWKANTVSSSNLKNSTVLEWFWEIIRAMTPSERGRLLQYATGSSRVPVQGFKGLTSYDGKICYFTLKGVPFTNGIYPISHACYNRIDLPLYPTKEHLEDALQTLLLSDPTGFNMQ</sequence>
<feature type="active site" description="Glycyl thioester intermediate" evidence="6">
    <location>
        <position position="298"/>
    </location>
</feature>
<feature type="non-terminal residue" evidence="8">
    <location>
        <position position="1"/>
    </location>
</feature>
<dbReference type="STRING" id="74557.A0A1V9Z3I6"/>
<dbReference type="GO" id="GO:0061630">
    <property type="term" value="F:ubiquitin protein ligase activity"/>
    <property type="evidence" value="ECO:0007669"/>
    <property type="project" value="UniProtKB-EC"/>
</dbReference>
<evidence type="ECO:0000256" key="2">
    <source>
        <dbReference type="ARBA" id="ARBA00004906"/>
    </source>
</evidence>
<dbReference type="GO" id="GO:0016567">
    <property type="term" value="P:protein ubiquitination"/>
    <property type="evidence" value="ECO:0007669"/>
    <property type="project" value="TreeGrafter"/>
</dbReference>
<dbReference type="SUPFAM" id="SSF56204">
    <property type="entry name" value="Hect, E3 ligase catalytic domain"/>
    <property type="match status" value="1"/>
</dbReference>
<evidence type="ECO:0000313" key="9">
    <source>
        <dbReference type="Proteomes" id="UP000243217"/>
    </source>
</evidence>
<dbReference type="SMART" id="SM00119">
    <property type="entry name" value="HECTc"/>
    <property type="match status" value="1"/>
</dbReference>
<evidence type="ECO:0000256" key="4">
    <source>
        <dbReference type="ARBA" id="ARBA00022679"/>
    </source>
</evidence>
<gene>
    <name evidence="8" type="ORF">THRCLA_22382</name>
</gene>
<dbReference type="Pfam" id="PF00632">
    <property type="entry name" value="HECT"/>
    <property type="match status" value="1"/>
</dbReference>
<keyword evidence="8" id="KW-0436">Ligase</keyword>
<dbReference type="GO" id="GO:0005737">
    <property type="term" value="C:cytoplasm"/>
    <property type="evidence" value="ECO:0007669"/>
    <property type="project" value="TreeGrafter"/>
</dbReference>
<evidence type="ECO:0000256" key="6">
    <source>
        <dbReference type="PROSITE-ProRule" id="PRU00104"/>
    </source>
</evidence>
<dbReference type="OrthoDB" id="76164at2759"/>
<keyword evidence="9" id="KW-1185">Reference proteome</keyword>
<comment type="catalytic activity">
    <reaction evidence="1">
        <text>S-ubiquitinyl-[E2 ubiquitin-conjugating enzyme]-L-cysteine + [acceptor protein]-L-lysine = [E2 ubiquitin-conjugating enzyme]-L-cysteine + N(6)-ubiquitinyl-[acceptor protein]-L-lysine.</text>
        <dbReference type="EC" id="2.3.2.26"/>
    </reaction>
</comment>
<comment type="caution">
    <text evidence="8">The sequence shown here is derived from an EMBL/GenBank/DDBJ whole genome shotgun (WGS) entry which is preliminary data.</text>
</comment>